<evidence type="ECO:0000256" key="28">
    <source>
        <dbReference type="ARBA" id="ARBA00081803"/>
    </source>
</evidence>
<keyword evidence="8" id="KW-0597">Phosphoprotein</keyword>
<feature type="transmembrane region" description="Helical" evidence="30">
    <location>
        <begin position="290"/>
        <end position="313"/>
    </location>
</feature>
<name>A0A2D0T760_ICTPU</name>
<keyword evidence="13 30" id="KW-1133">Transmembrane helix</keyword>
<comment type="catalytic activity">
    <reaction evidence="19">
        <text>(2E)-hexadecenoyl-CoA + NADPH + H(+) = hexadecanoyl-CoA + NADP(+)</text>
        <dbReference type="Rhea" id="RHEA:36143"/>
        <dbReference type="ChEBI" id="CHEBI:15378"/>
        <dbReference type="ChEBI" id="CHEBI:57379"/>
        <dbReference type="ChEBI" id="CHEBI:57783"/>
        <dbReference type="ChEBI" id="CHEBI:58349"/>
        <dbReference type="ChEBI" id="CHEBI:61526"/>
    </reaction>
    <physiologicalReaction direction="left-to-right" evidence="19">
        <dbReference type="Rhea" id="RHEA:36144"/>
    </physiologicalReaction>
</comment>
<reference evidence="34" key="2">
    <citation type="submission" date="2025-08" db="UniProtKB">
        <authorList>
            <consortium name="RefSeq"/>
        </authorList>
    </citation>
    <scope>IDENTIFICATION</scope>
    <source>
        <tissue evidence="34">Blood</tissue>
    </source>
</reference>
<evidence type="ECO:0000256" key="22">
    <source>
        <dbReference type="ARBA" id="ARBA00050808"/>
    </source>
</evidence>
<keyword evidence="14" id="KW-0007">Acetylation</keyword>
<comment type="catalytic activity">
    <reaction evidence="22">
        <text>a very-long-chain 2,3-saturated fatty acyl-CoA + NADP(+) = a very-long-chain (2E)-enoyl-CoA + NADPH + H(+)</text>
        <dbReference type="Rhea" id="RHEA:14473"/>
        <dbReference type="ChEBI" id="CHEBI:15378"/>
        <dbReference type="ChEBI" id="CHEBI:57783"/>
        <dbReference type="ChEBI" id="CHEBI:58349"/>
        <dbReference type="ChEBI" id="CHEBI:83724"/>
        <dbReference type="ChEBI" id="CHEBI:83728"/>
        <dbReference type="EC" id="1.3.1.93"/>
    </reaction>
    <physiologicalReaction direction="right-to-left" evidence="22">
        <dbReference type="Rhea" id="RHEA:14475"/>
    </physiologicalReaction>
</comment>
<dbReference type="GeneID" id="108280320"/>
<dbReference type="InterPro" id="IPR039357">
    <property type="entry name" value="SRD5A/TECR"/>
</dbReference>
<dbReference type="EC" id="1.3.1.93" evidence="6"/>
<evidence type="ECO:0000313" key="33">
    <source>
        <dbReference type="Proteomes" id="UP000221080"/>
    </source>
</evidence>
<dbReference type="Proteomes" id="UP000221080">
    <property type="component" value="Chromosome 20"/>
</dbReference>
<comment type="catalytic activity">
    <reaction evidence="21">
        <text>octadecanoyl-CoA + NADP(+) = (2E)-octadecenoyl-CoA + NADPH + H(+)</text>
        <dbReference type="Rhea" id="RHEA:35351"/>
        <dbReference type="ChEBI" id="CHEBI:15378"/>
        <dbReference type="ChEBI" id="CHEBI:57394"/>
        <dbReference type="ChEBI" id="CHEBI:57783"/>
        <dbReference type="ChEBI" id="CHEBI:58349"/>
        <dbReference type="ChEBI" id="CHEBI:71412"/>
    </reaction>
    <physiologicalReaction direction="right-to-left" evidence="21">
        <dbReference type="Rhea" id="RHEA:35353"/>
    </physiologicalReaction>
</comment>
<comment type="subcellular location">
    <subcellularLocation>
        <location evidence="1">Endoplasmic reticulum membrane</location>
        <topology evidence="1">Multi-pass membrane protein</topology>
    </subcellularLocation>
</comment>
<dbReference type="CTD" id="450002"/>
<dbReference type="STRING" id="7998.ENSIPUP00000023175"/>
<dbReference type="Gene3D" id="3.10.20.90">
    <property type="entry name" value="Phosphatidylinositol 3-kinase Catalytic Subunit, Chain A, domain 1"/>
    <property type="match status" value="1"/>
</dbReference>
<comment type="pathway">
    <text evidence="2">Lipid metabolism; sphingolipid metabolism.</text>
</comment>
<evidence type="ECO:0000256" key="7">
    <source>
        <dbReference type="ARBA" id="ARBA00022516"/>
    </source>
</evidence>
<dbReference type="PANTHER" id="PTHR10556:SF59">
    <property type="entry name" value="STEROID 5-ALPHA REDUCTASE C-TERMINAL DOMAIN-CONTAINING PROTEIN"/>
    <property type="match status" value="1"/>
</dbReference>
<feature type="transmembrane region" description="Helical" evidence="30">
    <location>
        <begin position="183"/>
        <end position="205"/>
    </location>
</feature>
<dbReference type="InterPro" id="IPR029071">
    <property type="entry name" value="Ubiquitin-like_domsf"/>
</dbReference>
<dbReference type="Pfam" id="PF02544">
    <property type="entry name" value="Steroid_dh"/>
    <property type="match status" value="1"/>
</dbReference>
<evidence type="ECO:0000256" key="18">
    <source>
        <dbReference type="ARBA" id="ARBA00023160"/>
    </source>
</evidence>
<comment type="similarity">
    <text evidence="5">Belongs to the steroid 5-alpha reductase family.</text>
</comment>
<evidence type="ECO:0000256" key="24">
    <source>
        <dbReference type="ARBA" id="ARBA00052468"/>
    </source>
</evidence>
<keyword evidence="33" id="KW-1185">Reference proteome</keyword>
<evidence type="ECO:0000256" key="13">
    <source>
        <dbReference type="ARBA" id="ARBA00022989"/>
    </source>
</evidence>
<keyword evidence="9 30" id="KW-0812">Transmembrane</keyword>
<evidence type="ECO:0000256" key="17">
    <source>
        <dbReference type="ARBA" id="ARBA00023136"/>
    </source>
</evidence>
<accession>A0A2D0T760</accession>
<evidence type="ECO:0000313" key="34">
    <source>
        <dbReference type="RefSeq" id="XP_017350676.2"/>
    </source>
</evidence>
<evidence type="ECO:0000256" key="20">
    <source>
        <dbReference type="ARBA" id="ARBA00050400"/>
    </source>
</evidence>
<evidence type="ECO:0000256" key="3">
    <source>
        <dbReference type="ARBA" id="ARBA00004991"/>
    </source>
</evidence>
<evidence type="ECO:0000259" key="31">
    <source>
        <dbReference type="Pfam" id="PF02544"/>
    </source>
</evidence>
<keyword evidence="7" id="KW-0444">Lipid biosynthesis</keyword>
<dbReference type="GO" id="GO:0005789">
    <property type="term" value="C:endoplasmic reticulum membrane"/>
    <property type="evidence" value="ECO:0007669"/>
    <property type="project" value="UniProtKB-SubCell"/>
</dbReference>
<dbReference type="AlphaFoldDB" id="A0A2D0T760"/>
<evidence type="ECO:0000256" key="8">
    <source>
        <dbReference type="ARBA" id="ARBA00022553"/>
    </source>
</evidence>
<dbReference type="GO" id="GO:0042761">
    <property type="term" value="P:very long-chain fatty acid biosynthetic process"/>
    <property type="evidence" value="ECO:0007669"/>
    <property type="project" value="TreeGrafter"/>
</dbReference>
<evidence type="ECO:0000256" key="1">
    <source>
        <dbReference type="ARBA" id="ARBA00004477"/>
    </source>
</evidence>
<evidence type="ECO:0000256" key="6">
    <source>
        <dbReference type="ARBA" id="ARBA00012530"/>
    </source>
</evidence>
<gene>
    <name evidence="34" type="primary">tecrl2b</name>
</gene>
<feature type="transmembrane region" description="Helical" evidence="30">
    <location>
        <begin position="254"/>
        <end position="278"/>
    </location>
</feature>
<evidence type="ECO:0000256" key="29">
    <source>
        <dbReference type="SAM" id="MobiDB-lite"/>
    </source>
</evidence>
<feature type="domain" description="3-oxo-5-alpha-steroid 4-dehydrogenase C-terminal" evidence="31">
    <location>
        <begin position="253"/>
        <end position="405"/>
    </location>
</feature>
<evidence type="ECO:0000256" key="11">
    <source>
        <dbReference type="ARBA" id="ARBA00022832"/>
    </source>
</evidence>
<keyword evidence="16" id="KW-0443">Lipid metabolism</keyword>
<dbReference type="InterPro" id="IPR049127">
    <property type="entry name" value="TECR-like_N"/>
</dbReference>
<evidence type="ECO:0000256" key="15">
    <source>
        <dbReference type="ARBA" id="ARBA00023002"/>
    </source>
</evidence>
<evidence type="ECO:0000256" key="30">
    <source>
        <dbReference type="SAM" id="Phobius"/>
    </source>
</evidence>
<keyword evidence="17 30" id="KW-0472">Membrane</keyword>
<dbReference type="SUPFAM" id="SSF54236">
    <property type="entry name" value="Ubiquitin-like"/>
    <property type="match status" value="1"/>
</dbReference>
<dbReference type="PANTHER" id="PTHR10556">
    <property type="entry name" value="3-OXO-5-ALPHA-STEROID 4-DEHYDROGENASE"/>
    <property type="match status" value="1"/>
</dbReference>
<protein>
    <recommendedName>
        <fullName evidence="26">Very-long-chain enoyl-CoA reductase</fullName>
        <ecNumber evidence="6">1.3.1.93</ecNumber>
    </recommendedName>
    <alternativeName>
        <fullName evidence="28">Synaptic glycoprotein SC2</fullName>
    </alternativeName>
    <alternativeName>
        <fullName evidence="27">Trans-2,3-enoyl-CoA reductase</fullName>
    </alternativeName>
</protein>
<keyword evidence="11" id="KW-0276">Fatty acid metabolism</keyword>
<evidence type="ECO:0000256" key="25">
    <source>
        <dbReference type="ARBA" id="ARBA00057553"/>
    </source>
</evidence>
<evidence type="ECO:0000256" key="26">
    <source>
        <dbReference type="ARBA" id="ARBA00072713"/>
    </source>
</evidence>
<feature type="domain" description="TECR-like N-terminal" evidence="32">
    <location>
        <begin position="102"/>
        <end position="178"/>
    </location>
</feature>
<dbReference type="PROSITE" id="PS50244">
    <property type="entry name" value="S5A_REDUCTASE"/>
    <property type="match status" value="1"/>
</dbReference>
<comment type="pathway">
    <text evidence="3">Sphingolipid metabolism.</text>
</comment>
<evidence type="ECO:0000256" key="14">
    <source>
        <dbReference type="ARBA" id="ARBA00022990"/>
    </source>
</evidence>
<evidence type="ECO:0000259" key="32">
    <source>
        <dbReference type="Pfam" id="PF21696"/>
    </source>
</evidence>
<organism evidence="33 34">
    <name type="scientific">Ictalurus punctatus</name>
    <name type="common">Channel catfish</name>
    <name type="synonym">Silurus punctatus</name>
    <dbReference type="NCBI Taxonomy" id="7998"/>
    <lineage>
        <taxon>Eukaryota</taxon>
        <taxon>Metazoa</taxon>
        <taxon>Chordata</taxon>
        <taxon>Craniata</taxon>
        <taxon>Vertebrata</taxon>
        <taxon>Euteleostomi</taxon>
        <taxon>Actinopterygii</taxon>
        <taxon>Neopterygii</taxon>
        <taxon>Teleostei</taxon>
        <taxon>Ostariophysi</taxon>
        <taxon>Siluriformes</taxon>
        <taxon>Ictaluridae</taxon>
        <taxon>Ictalurus</taxon>
    </lineage>
</organism>
<dbReference type="GO" id="GO:0102758">
    <property type="term" value="F:very-long-chain enoyl-CoA reductase activity"/>
    <property type="evidence" value="ECO:0007669"/>
    <property type="project" value="UniProtKB-EC"/>
</dbReference>
<comment type="catalytic activity">
    <reaction evidence="24">
        <text>(2E,7Z,10Z,13Z,16Z,19Z)-docosahexaenoyl-CoA + NADPH + H(+) = (7Z,10Z,13Z,16Z,19Z)-docosapentaenoyl-CoA + NADP(+)</text>
        <dbReference type="Rhea" id="RHEA:39467"/>
        <dbReference type="ChEBI" id="CHEBI:15378"/>
        <dbReference type="ChEBI" id="CHEBI:57783"/>
        <dbReference type="ChEBI" id="CHEBI:58349"/>
        <dbReference type="ChEBI" id="CHEBI:73870"/>
        <dbReference type="ChEBI" id="CHEBI:76461"/>
    </reaction>
    <physiologicalReaction direction="left-to-right" evidence="24">
        <dbReference type="Rhea" id="RHEA:39468"/>
    </physiologicalReaction>
</comment>
<keyword evidence="18" id="KW-0275">Fatty acid biosynthesis</keyword>
<evidence type="ECO:0000256" key="21">
    <source>
        <dbReference type="ARBA" id="ARBA00050733"/>
    </source>
</evidence>
<sequence>MSPHGCDASHADDTLTESDPSLRSHQHVTFIPCHRSDSFAPLLLPKPPPPPPSAGCSRSFPACSTDTMQLTDLFTVAHFIKARCDHGLKAGEPQNIKNYVFFEVEILDPKTRTQLCYLDKVEPNATVGEIKILLHRLYPKWYPARQALKLHPEGKALKDEDVLEDLPVGTTATMFLQDLGPQIGWTMVFLSESIGPLFIYLLFYYRLPFIYSHEYDYTRSSHTAVRLACVCHSLHYIKRLVETIFIHRFSRGTLPLHTIALNCLYYWGFAAWLAYYINHPLYTTPMYGKLQIYTSLLTFLICESGNFSIHLALNRLRCNGSRPMQIPYPSKNPFTWLFFFVSCPNYTYELGSWISLTVMTQCVPVAVFTLIGFVQMTIWARGKHKTYLQEFRDYPGLRSAIIPLFL</sequence>
<evidence type="ECO:0000256" key="10">
    <source>
        <dbReference type="ARBA" id="ARBA00022824"/>
    </source>
</evidence>
<feature type="region of interest" description="Disordered" evidence="29">
    <location>
        <begin position="1"/>
        <end position="22"/>
    </location>
</feature>
<comment type="catalytic activity">
    <reaction evidence="23">
        <text>(2E,8Z,11Z,14Z)-eicosatetraenoyl-CoA + NADPH + H(+) = (8Z,11Z,14Z)-eicosatrienoyl-CoA + NADP(+)</text>
        <dbReference type="Rhea" id="RHEA:39319"/>
        <dbReference type="ChEBI" id="CHEBI:15378"/>
        <dbReference type="ChEBI" id="CHEBI:57783"/>
        <dbReference type="ChEBI" id="CHEBI:58349"/>
        <dbReference type="ChEBI" id="CHEBI:74264"/>
        <dbReference type="ChEBI" id="CHEBI:76412"/>
    </reaction>
    <physiologicalReaction direction="left-to-right" evidence="23">
        <dbReference type="Rhea" id="RHEA:39320"/>
    </physiologicalReaction>
</comment>
<keyword evidence="15" id="KW-0560">Oxidoreductase</keyword>
<dbReference type="RefSeq" id="XP_017350676.2">
    <property type="nucleotide sequence ID" value="XM_017495187.3"/>
</dbReference>
<keyword evidence="10" id="KW-0256">Endoplasmic reticulum</keyword>
<dbReference type="FunFam" id="3.10.20.90:FF:000083">
    <property type="entry name" value="Trans-2,3-enoyl-CoA reductase b"/>
    <property type="match status" value="1"/>
</dbReference>
<evidence type="ECO:0000256" key="16">
    <source>
        <dbReference type="ARBA" id="ARBA00023098"/>
    </source>
</evidence>
<comment type="function">
    <text evidence="25">Involved in both the production of very long-chain fatty acids for sphingolipid synthesis and the degradation of the sphingosine moiety in sphingolipids through the sphingosine 1-phosphate metabolic pathway. Catalyzes the last of the four reactions of the long-chain fatty acids elongation cycle. This endoplasmic reticulum-bound enzymatic process, allows the addition of 2 carbons to the chain of long- and very long-chain fatty acids/VLCFAs per cycle. This enzyme reduces the trans-2,3-enoyl-CoA fatty acid intermediate to an acyl-CoA that can be further elongated by entering a new cycle of elongation. Thereby, it participates in the production of VLCFAs of different chain lengths that are involved in multiple biological processes as precursors of membrane lipids and lipid mediators. Catalyzes the saturation step of the sphingosine 1-phosphate metabolic pathway, the conversion of trans-2-hexadecenoyl-CoA to palmitoyl-CoA.</text>
</comment>
<keyword evidence="12" id="KW-0521">NADP</keyword>
<dbReference type="OrthoDB" id="540503at2759"/>
<reference evidence="33" key="1">
    <citation type="journal article" date="2016" name="Nat. Commun.">
        <title>The channel catfish genome sequence provides insights into the evolution of scale formation in teleosts.</title>
        <authorList>
            <person name="Liu Z."/>
            <person name="Liu S."/>
            <person name="Yao J."/>
            <person name="Bao L."/>
            <person name="Zhang J."/>
            <person name="Li Y."/>
            <person name="Jiang C."/>
            <person name="Sun L."/>
            <person name="Wang R."/>
            <person name="Zhang Y."/>
            <person name="Zhou T."/>
            <person name="Zeng Q."/>
            <person name="Fu Q."/>
            <person name="Gao S."/>
            <person name="Li N."/>
            <person name="Koren S."/>
            <person name="Jiang Y."/>
            <person name="Zimin A."/>
            <person name="Xu P."/>
            <person name="Phillippy A.M."/>
            <person name="Geng X."/>
            <person name="Song L."/>
            <person name="Sun F."/>
            <person name="Li C."/>
            <person name="Wang X."/>
            <person name="Chen A."/>
            <person name="Jin Y."/>
            <person name="Yuan Z."/>
            <person name="Yang Y."/>
            <person name="Tan S."/>
            <person name="Peatman E."/>
            <person name="Lu J."/>
            <person name="Qin Z."/>
            <person name="Dunham R."/>
            <person name="Li Z."/>
            <person name="Sonstegard T."/>
            <person name="Feng J."/>
            <person name="Danzmann R.G."/>
            <person name="Schroeder S."/>
            <person name="Scheffler B."/>
            <person name="Duke M.V."/>
            <person name="Ballard L."/>
            <person name="Kucuktas H."/>
            <person name="Kaltenboeck L."/>
            <person name="Liu H."/>
            <person name="Armbruster J."/>
            <person name="Xie Y."/>
            <person name="Kirby M.L."/>
            <person name="Tian Y."/>
            <person name="Flanagan M.E."/>
            <person name="Mu W."/>
            <person name="Waldbieser G.C."/>
        </authorList>
    </citation>
    <scope>NUCLEOTIDE SEQUENCE [LARGE SCALE GENOMIC DNA]</scope>
    <source>
        <strain evidence="33">SDA103</strain>
    </source>
</reference>
<evidence type="ECO:0000256" key="12">
    <source>
        <dbReference type="ARBA" id="ARBA00022857"/>
    </source>
</evidence>
<dbReference type="Pfam" id="PF21696">
    <property type="entry name" value="TECR_N"/>
    <property type="match status" value="1"/>
</dbReference>
<dbReference type="InterPro" id="IPR001104">
    <property type="entry name" value="3-oxo-5_a-steroid_4-DH_C"/>
</dbReference>
<evidence type="ECO:0000256" key="27">
    <source>
        <dbReference type="ARBA" id="ARBA00078575"/>
    </source>
</evidence>
<evidence type="ECO:0000256" key="5">
    <source>
        <dbReference type="ARBA" id="ARBA00007742"/>
    </source>
</evidence>
<feature type="transmembrane region" description="Helical" evidence="30">
    <location>
        <begin position="333"/>
        <end position="348"/>
    </location>
</feature>
<proteinExistence type="inferred from homology"/>
<feature type="transmembrane region" description="Helical" evidence="30">
    <location>
        <begin position="354"/>
        <end position="374"/>
    </location>
</feature>
<dbReference type="KEGG" id="ipu:108280320"/>
<evidence type="ECO:0000256" key="4">
    <source>
        <dbReference type="ARBA" id="ARBA00005194"/>
    </source>
</evidence>
<comment type="pathway">
    <text evidence="4">Lipid metabolism; fatty acid biosynthesis.</text>
</comment>
<evidence type="ECO:0000256" key="23">
    <source>
        <dbReference type="ARBA" id="ARBA00051464"/>
    </source>
</evidence>
<comment type="catalytic activity">
    <reaction evidence="20">
        <text>(2E,7Z,10Z,13Z,16Z)-docosapentaenoyl-CoA + NADPH + H(+) = (7Z,10Z,13Z,16Z)-docosatetraenoyl-CoA + NADP(+)</text>
        <dbReference type="Rhea" id="RHEA:39331"/>
        <dbReference type="ChEBI" id="CHEBI:15378"/>
        <dbReference type="ChEBI" id="CHEBI:57783"/>
        <dbReference type="ChEBI" id="CHEBI:58349"/>
        <dbReference type="ChEBI" id="CHEBI:73856"/>
        <dbReference type="ChEBI" id="CHEBI:76416"/>
    </reaction>
    <physiologicalReaction direction="left-to-right" evidence="20">
        <dbReference type="Rhea" id="RHEA:39332"/>
    </physiologicalReaction>
</comment>
<evidence type="ECO:0000256" key="2">
    <source>
        <dbReference type="ARBA" id="ARBA00004760"/>
    </source>
</evidence>
<evidence type="ECO:0000256" key="9">
    <source>
        <dbReference type="ARBA" id="ARBA00022692"/>
    </source>
</evidence>
<evidence type="ECO:0000256" key="19">
    <source>
        <dbReference type="ARBA" id="ARBA00050319"/>
    </source>
</evidence>